<evidence type="ECO:0000313" key="2">
    <source>
        <dbReference type="Proteomes" id="UP001472677"/>
    </source>
</evidence>
<protein>
    <submittedName>
        <fullName evidence="1">Uncharacterized protein</fullName>
    </submittedName>
</protein>
<evidence type="ECO:0000313" key="1">
    <source>
        <dbReference type="EMBL" id="KAK8498135.1"/>
    </source>
</evidence>
<comment type="caution">
    <text evidence="1">The sequence shown here is derived from an EMBL/GenBank/DDBJ whole genome shotgun (WGS) entry which is preliminary data.</text>
</comment>
<gene>
    <name evidence="1" type="ORF">V6N12_025781</name>
</gene>
<dbReference type="Proteomes" id="UP001472677">
    <property type="component" value="Unassembled WGS sequence"/>
</dbReference>
<name>A0ABR2AVK5_9ROSI</name>
<accession>A0ABR2AVK5</accession>
<reference evidence="1 2" key="1">
    <citation type="journal article" date="2024" name="G3 (Bethesda)">
        <title>Genome assembly of Hibiscus sabdariffa L. provides insights into metabolisms of medicinal natural products.</title>
        <authorList>
            <person name="Kim T."/>
        </authorList>
    </citation>
    <scope>NUCLEOTIDE SEQUENCE [LARGE SCALE GENOMIC DNA]</scope>
    <source>
        <strain evidence="1">TK-2024</strain>
        <tissue evidence="1">Old leaves</tissue>
    </source>
</reference>
<organism evidence="1 2">
    <name type="scientific">Hibiscus sabdariffa</name>
    <name type="common">roselle</name>
    <dbReference type="NCBI Taxonomy" id="183260"/>
    <lineage>
        <taxon>Eukaryota</taxon>
        <taxon>Viridiplantae</taxon>
        <taxon>Streptophyta</taxon>
        <taxon>Embryophyta</taxon>
        <taxon>Tracheophyta</taxon>
        <taxon>Spermatophyta</taxon>
        <taxon>Magnoliopsida</taxon>
        <taxon>eudicotyledons</taxon>
        <taxon>Gunneridae</taxon>
        <taxon>Pentapetalae</taxon>
        <taxon>rosids</taxon>
        <taxon>malvids</taxon>
        <taxon>Malvales</taxon>
        <taxon>Malvaceae</taxon>
        <taxon>Malvoideae</taxon>
        <taxon>Hibiscus</taxon>
    </lineage>
</organism>
<dbReference type="EMBL" id="JBBPBM010000279">
    <property type="protein sequence ID" value="KAK8498135.1"/>
    <property type="molecule type" value="Genomic_DNA"/>
</dbReference>
<sequence length="77" mass="9069">MSTLLQMFLHALYISSRSLKYFILMMRSLCLKWLLSSSRMQQFLRNSLSSPKAEELKITNQLLNLPRCIDNCQLMIL</sequence>
<keyword evidence="2" id="KW-1185">Reference proteome</keyword>
<proteinExistence type="predicted"/>